<dbReference type="InterPro" id="IPR027417">
    <property type="entry name" value="P-loop_NTPase"/>
</dbReference>
<dbReference type="GO" id="GO:0008023">
    <property type="term" value="C:transcription elongation factor complex"/>
    <property type="evidence" value="ECO:0007669"/>
    <property type="project" value="TreeGrafter"/>
</dbReference>
<keyword evidence="8" id="KW-0539">Nucleus</keyword>
<name>A0A8H7ZIN6_9ASCO</name>
<dbReference type="RefSeq" id="XP_067549847.1">
    <property type="nucleotide sequence ID" value="XM_067691487.1"/>
</dbReference>
<reference evidence="10 11" key="1">
    <citation type="submission" date="2020-12" db="EMBL/GenBank/DDBJ databases">
        <title>Effect of drift, selection, and recombination on the evolution of hybrid genomes in Candida yeast pathogens.</title>
        <authorList>
            <person name="Mixao V."/>
            <person name="Ksiezopolska E."/>
            <person name="Saus E."/>
            <person name="Boekhout T."/>
            <person name="Gacser A."/>
            <person name="Gabaldon T."/>
        </authorList>
    </citation>
    <scope>NUCLEOTIDE SEQUENCE [LARGE SCALE GENOMIC DNA]</scope>
    <source>
        <strain evidence="10 11">BP57</strain>
    </source>
</reference>
<dbReference type="AlphaFoldDB" id="A0A8H7ZIN6"/>
<organism evidence="10 11">
    <name type="scientific">Candida metapsilosis</name>
    <dbReference type="NCBI Taxonomy" id="273372"/>
    <lineage>
        <taxon>Eukaryota</taxon>
        <taxon>Fungi</taxon>
        <taxon>Dikarya</taxon>
        <taxon>Ascomycota</taxon>
        <taxon>Saccharomycotina</taxon>
        <taxon>Pichiomycetes</taxon>
        <taxon>Debaryomycetaceae</taxon>
        <taxon>Candida/Lodderomyces clade</taxon>
        <taxon>Candida</taxon>
    </lineage>
</organism>
<accession>A0A8H7ZIN6</accession>
<dbReference type="OrthoDB" id="289162at2759"/>
<dbReference type="GO" id="GO:0005737">
    <property type="term" value="C:cytoplasm"/>
    <property type="evidence" value="ECO:0007669"/>
    <property type="project" value="UniProtKB-SubCell"/>
</dbReference>
<dbReference type="GO" id="GO:0002098">
    <property type="term" value="P:tRNA wobble uridine modification"/>
    <property type="evidence" value="ECO:0007669"/>
    <property type="project" value="InterPro"/>
</dbReference>
<evidence type="ECO:0000256" key="3">
    <source>
        <dbReference type="ARBA" id="ARBA00005043"/>
    </source>
</evidence>
<keyword evidence="11" id="KW-1185">Reference proteome</keyword>
<dbReference type="InterPro" id="IPR008728">
    <property type="entry name" value="Elongator_complex_protein_4"/>
</dbReference>
<evidence type="ECO:0000256" key="1">
    <source>
        <dbReference type="ARBA" id="ARBA00004123"/>
    </source>
</evidence>
<dbReference type="Proteomes" id="UP000669133">
    <property type="component" value="Unassembled WGS sequence"/>
</dbReference>
<evidence type="ECO:0000256" key="4">
    <source>
        <dbReference type="ARBA" id="ARBA00007573"/>
    </source>
</evidence>
<feature type="region of interest" description="Disordered" evidence="9">
    <location>
        <begin position="1"/>
        <end position="57"/>
    </location>
</feature>
<dbReference type="CDD" id="cd19494">
    <property type="entry name" value="Elp4"/>
    <property type="match status" value="1"/>
</dbReference>
<dbReference type="PANTHER" id="PTHR12896">
    <property type="entry name" value="PAX6 NEIGHBOR PROTEIN PAXNEB"/>
    <property type="match status" value="1"/>
</dbReference>
<dbReference type="EMBL" id="JAEOAQ010000002">
    <property type="protein sequence ID" value="KAG5420731.1"/>
    <property type="molecule type" value="Genomic_DNA"/>
</dbReference>
<feature type="region of interest" description="Disordered" evidence="9">
    <location>
        <begin position="407"/>
        <end position="427"/>
    </location>
</feature>
<evidence type="ECO:0000313" key="10">
    <source>
        <dbReference type="EMBL" id="KAG5420731.1"/>
    </source>
</evidence>
<dbReference type="GeneID" id="93651241"/>
<keyword evidence="6" id="KW-0963">Cytoplasm</keyword>
<dbReference type="GO" id="GO:0033588">
    <property type="term" value="C:elongator holoenzyme complex"/>
    <property type="evidence" value="ECO:0007669"/>
    <property type="project" value="InterPro"/>
</dbReference>
<dbReference type="PANTHER" id="PTHR12896:SF1">
    <property type="entry name" value="ELONGATOR COMPLEX PROTEIN 4"/>
    <property type="match status" value="1"/>
</dbReference>
<comment type="subcellular location">
    <subcellularLocation>
        <location evidence="2">Cytoplasm</location>
    </subcellularLocation>
    <subcellularLocation>
        <location evidence="1">Nucleus</location>
    </subcellularLocation>
</comment>
<dbReference type="UniPathway" id="UPA00988"/>
<evidence type="ECO:0000256" key="6">
    <source>
        <dbReference type="ARBA" id="ARBA00022490"/>
    </source>
</evidence>
<dbReference type="Gene3D" id="3.40.50.300">
    <property type="entry name" value="P-loop containing nucleotide triphosphate hydrolases"/>
    <property type="match status" value="1"/>
</dbReference>
<gene>
    <name evidence="10" type="ORF">I9W82_002612</name>
</gene>
<evidence type="ECO:0000256" key="7">
    <source>
        <dbReference type="ARBA" id="ARBA00022694"/>
    </source>
</evidence>
<evidence type="ECO:0000256" key="8">
    <source>
        <dbReference type="ARBA" id="ARBA00023242"/>
    </source>
</evidence>
<keyword evidence="7" id="KW-0819">tRNA processing</keyword>
<sequence length="427" mass="46756">MSFRKRGEVLGGGPAPQRGPQAPTPLRQGVVPSRGPPAPPTSSMSRRGPIAKQASTPEASILDNVAVRPSLITSQPTVSTGSADLDKILLHQGLPLGHSLLVEESGTTDFASVLLRAFASQGVVHNRIAPNQLNSHVIVLGLSPLWSNDLPGLYKGSSKEQKKAKIAENESKVSVSNIAHGSNISRNESKMKIAWRYGLNKKDDDKESEAGGAYEYYNNQFDITQKLQPGPNPQDISYVTLSNTVGSIINQLTSVIKSQLKSNPSKVIRLVIPGFLNPSIYPPSYTASTFVFPLAHSLRSLLRQFENNLVLISSLPLDLYPRDSSLTAILEMLFDSVIHLQPFNQEMSQLIEKAYKSEPSKIQQGLVNIIKLPVLSERGLMMIHDGEFAFKNGRKKFEIEEWGIPVEDDSKDNETPEGGKTVKNIDF</sequence>
<comment type="caution">
    <text evidence="10">The sequence shown here is derived from an EMBL/GenBank/DDBJ whole genome shotgun (WGS) entry which is preliminary data.</text>
</comment>
<evidence type="ECO:0000256" key="5">
    <source>
        <dbReference type="ARBA" id="ARBA00020265"/>
    </source>
</evidence>
<evidence type="ECO:0000256" key="2">
    <source>
        <dbReference type="ARBA" id="ARBA00004496"/>
    </source>
</evidence>
<evidence type="ECO:0000313" key="11">
    <source>
        <dbReference type="Proteomes" id="UP000669133"/>
    </source>
</evidence>
<comment type="similarity">
    <text evidence="4">Belongs to the ELP4 family.</text>
</comment>
<comment type="pathway">
    <text evidence="3">tRNA modification; 5-methoxycarbonylmethyl-2-thiouridine-tRNA biosynthesis.</text>
</comment>
<proteinExistence type="inferred from homology"/>
<protein>
    <recommendedName>
        <fullName evidence="5">Elongator complex protein 4</fullName>
    </recommendedName>
</protein>
<dbReference type="Pfam" id="PF05625">
    <property type="entry name" value="PAXNEB"/>
    <property type="match status" value="1"/>
</dbReference>
<evidence type="ECO:0000256" key="9">
    <source>
        <dbReference type="SAM" id="MobiDB-lite"/>
    </source>
</evidence>